<keyword evidence="2" id="KW-0813">Transport</keyword>
<comment type="caution">
    <text evidence="12">The sequence shown here is derived from an EMBL/GenBank/DDBJ whole genome shotgun (WGS) entry which is preliminary data.</text>
</comment>
<comment type="subcellular location">
    <subcellularLocation>
        <location evidence="1">Membrane</location>
    </subcellularLocation>
</comment>
<evidence type="ECO:0000256" key="8">
    <source>
        <dbReference type="ARBA" id="ARBA00023055"/>
    </source>
</evidence>
<dbReference type="PANTHER" id="PTHR45761">
    <property type="entry name" value="EXTENDED SYNAPTOTAGMIN-LIKE PROTEIN 2, ISOFORM C"/>
    <property type="match status" value="1"/>
</dbReference>
<protein>
    <recommendedName>
        <fullName evidence="11">SMP-LTD domain-containing protein</fullName>
    </recommendedName>
</protein>
<evidence type="ECO:0000256" key="1">
    <source>
        <dbReference type="ARBA" id="ARBA00004370"/>
    </source>
</evidence>
<keyword evidence="3" id="KW-0812">Transmembrane</keyword>
<dbReference type="EMBL" id="CAUYUJ010018760">
    <property type="protein sequence ID" value="CAK0886123.1"/>
    <property type="molecule type" value="Genomic_DNA"/>
</dbReference>
<dbReference type="Pfam" id="PF17047">
    <property type="entry name" value="SMP_LBD"/>
    <property type="match status" value="1"/>
</dbReference>
<evidence type="ECO:0000313" key="13">
    <source>
        <dbReference type="Proteomes" id="UP001189429"/>
    </source>
</evidence>
<dbReference type="PANTHER" id="PTHR45761:SF1">
    <property type="entry name" value="EXTENDED SYNAPTOTAGMIN-LIKE PROTEIN 2, ISOFORM C"/>
    <property type="match status" value="1"/>
</dbReference>
<evidence type="ECO:0000259" key="11">
    <source>
        <dbReference type="PROSITE" id="PS51847"/>
    </source>
</evidence>
<keyword evidence="4" id="KW-0479">Metal-binding</keyword>
<proteinExistence type="predicted"/>
<evidence type="ECO:0000256" key="10">
    <source>
        <dbReference type="ARBA" id="ARBA00023136"/>
    </source>
</evidence>
<keyword evidence="10" id="KW-0472">Membrane</keyword>
<evidence type="ECO:0000256" key="4">
    <source>
        <dbReference type="ARBA" id="ARBA00022723"/>
    </source>
</evidence>
<organism evidence="12 13">
    <name type="scientific">Prorocentrum cordatum</name>
    <dbReference type="NCBI Taxonomy" id="2364126"/>
    <lineage>
        <taxon>Eukaryota</taxon>
        <taxon>Sar</taxon>
        <taxon>Alveolata</taxon>
        <taxon>Dinophyceae</taxon>
        <taxon>Prorocentrales</taxon>
        <taxon>Prorocentraceae</taxon>
        <taxon>Prorocentrum</taxon>
    </lineage>
</organism>
<evidence type="ECO:0000256" key="9">
    <source>
        <dbReference type="ARBA" id="ARBA00023121"/>
    </source>
</evidence>
<dbReference type="InterPro" id="IPR031468">
    <property type="entry name" value="SMP_LBD"/>
</dbReference>
<keyword evidence="5" id="KW-0677">Repeat</keyword>
<dbReference type="InterPro" id="IPR051634">
    <property type="entry name" value="Extended_Synaptotagmin"/>
</dbReference>
<evidence type="ECO:0000256" key="6">
    <source>
        <dbReference type="ARBA" id="ARBA00022837"/>
    </source>
</evidence>
<keyword evidence="13" id="KW-1185">Reference proteome</keyword>
<dbReference type="CDD" id="cd21670">
    <property type="entry name" value="SMP_ESyt"/>
    <property type="match status" value="1"/>
</dbReference>
<name>A0ABN9WLA9_9DINO</name>
<accession>A0ABN9WLA9</accession>
<dbReference type="PROSITE" id="PS51847">
    <property type="entry name" value="SMP"/>
    <property type="match status" value="1"/>
</dbReference>
<dbReference type="Proteomes" id="UP001189429">
    <property type="component" value="Unassembled WGS sequence"/>
</dbReference>
<evidence type="ECO:0000256" key="5">
    <source>
        <dbReference type="ARBA" id="ARBA00022737"/>
    </source>
</evidence>
<reference evidence="12" key="1">
    <citation type="submission" date="2023-10" db="EMBL/GenBank/DDBJ databases">
        <authorList>
            <person name="Chen Y."/>
            <person name="Shah S."/>
            <person name="Dougan E. K."/>
            <person name="Thang M."/>
            <person name="Chan C."/>
        </authorList>
    </citation>
    <scope>NUCLEOTIDE SEQUENCE [LARGE SCALE GENOMIC DNA]</scope>
</reference>
<keyword evidence="7" id="KW-1133">Transmembrane helix</keyword>
<evidence type="ECO:0000313" key="12">
    <source>
        <dbReference type="EMBL" id="CAK0886123.1"/>
    </source>
</evidence>
<evidence type="ECO:0000256" key="7">
    <source>
        <dbReference type="ARBA" id="ARBA00022989"/>
    </source>
</evidence>
<gene>
    <name evidence="12" type="ORF">PCOR1329_LOCUS67544</name>
</gene>
<dbReference type="InterPro" id="IPR039010">
    <property type="entry name" value="Synaptotagmin_SMP"/>
</dbReference>
<keyword evidence="6" id="KW-0106">Calcium</keyword>
<evidence type="ECO:0000256" key="2">
    <source>
        <dbReference type="ARBA" id="ARBA00022448"/>
    </source>
</evidence>
<feature type="domain" description="SMP-LTD" evidence="11">
    <location>
        <begin position="1"/>
        <end position="166"/>
    </location>
</feature>
<evidence type="ECO:0000256" key="3">
    <source>
        <dbReference type="ARBA" id="ARBA00022692"/>
    </source>
</evidence>
<sequence length="265" mass="29434">MFWPLVSSAMEQVVKERVLPEVRAKLPSFLQSMDIQPCTLGKTPAKVIDLRVLPNGHTGALLDLVVDIEYIGDADIKFVFQGASLGVREVKFAARLFLSLHHLLPEPPFLQGASVHMASPCRLSMDWTGVADFLDYAFFEDVIHTVVNDALKDLLVLPARIPVLFDSAHRMNIFDMVRPRPQGCLQVTVLGASGLVGNEYELKTLLTGELTTDLLLFRPLRRDQHRGHDVEVGLGAEHHRASLGGGRITPISSSWTPPRSRRRCT</sequence>
<keyword evidence="8" id="KW-0445">Lipid transport</keyword>
<keyword evidence="9" id="KW-0446">Lipid-binding</keyword>